<organism evidence="1">
    <name type="scientific">Picea sitchensis</name>
    <name type="common">Sitka spruce</name>
    <name type="synonym">Pinus sitchensis</name>
    <dbReference type="NCBI Taxonomy" id="3332"/>
    <lineage>
        <taxon>Eukaryota</taxon>
        <taxon>Viridiplantae</taxon>
        <taxon>Streptophyta</taxon>
        <taxon>Embryophyta</taxon>
        <taxon>Tracheophyta</taxon>
        <taxon>Spermatophyta</taxon>
        <taxon>Pinopsida</taxon>
        <taxon>Pinidae</taxon>
        <taxon>Conifers I</taxon>
        <taxon>Pinales</taxon>
        <taxon>Pinaceae</taxon>
        <taxon>Picea</taxon>
    </lineage>
</organism>
<reference evidence="1" key="1">
    <citation type="submission" date="2007-06" db="EMBL/GenBank/DDBJ databases">
        <title>Full length cDNA sequences from Sitka Spruce (Picea sitchensis).</title>
        <authorList>
            <person name="Ralph S.G."/>
            <person name="Chun H.E."/>
            <person name="Liao N."/>
            <person name="Ali J."/>
            <person name="Reid K."/>
            <person name="Kolosova N."/>
            <person name="Cooper N."/>
            <person name="Cullis C."/>
            <person name="Jancsik S."/>
            <person name="Moore R."/>
            <person name="Mayo M."/>
            <person name="Wagner S."/>
            <person name="Holt R.A."/>
            <person name="Jones S.J.M."/>
            <person name="Marra M.A."/>
            <person name="Ritland C.E."/>
            <person name="Ritland K."/>
            <person name="Bohlmann J."/>
        </authorList>
    </citation>
    <scope>NUCLEOTIDE SEQUENCE</scope>
    <source>
        <tissue evidence="1">Green portion of the leader tissue</tissue>
    </source>
</reference>
<protein>
    <submittedName>
        <fullName evidence="1">Uncharacterized protein</fullName>
    </submittedName>
</protein>
<accession>B8LMH2</accession>
<dbReference type="EMBL" id="EF676991">
    <property type="protein sequence ID" value="ABR16852.1"/>
    <property type="molecule type" value="mRNA"/>
</dbReference>
<evidence type="ECO:0000313" key="1">
    <source>
        <dbReference type="EMBL" id="ABR16852.1"/>
    </source>
</evidence>
<sequence>MKTRVVVRRYGRVVRVLQQPPSRVAPRRRVTDKPETCRAKLDFRRELSVMLSFKISQYV</sequence>
<dbReference type="AlphaFoldDB" id="B8LMH2"/>
<name>B8LMH2_PICSI</name>
<proteinExistence type="evidence at transcript level"/>